<comment type="caution">
    <text evidence="2">The sequence shown here is derived from an EMBL/GenBank/DDBJ whole genome shotgun (WGS) entry which is preliminary data.</text>
</comment>
<keyword evidence="1" id="KW-0119">Carbohydrate metabolism</keyword>
<gene>
    <name evidence="2" type="ORF">Adt_39701</name>
</gene>
<dbReference type="Pfam" id="PF05691">
    <property type="entry name" value="Raffinose_syn"/>
    <property type="match status" value="1"/>
</dbReference>
<proteinExistence type="predicted"/>
<sequence>MKEAPDSSPNSTSTATQIMGHVIPLDVEFLEEIAGKTWNGDCTAYAFNSGVLECEIFTISPIKEIDEKLHFAPLGLIDMYNSGGAIEEFSCKETITIKARGSGRFGAYSSKKPSSFKSNENMRTFISI</sequence>
<evidence type="ECO:0000313" key="3">
    <source>
        <dbReference type="Proteomes" id="UP001604336"/>
    </source>
</evidence>
<organism evidence="2 3">
    <name type="scientific">Abeliophyllum distichum</name>
    <dbReference type="NCBI Taxonomy" id="126358"/>
    <lineage>
        <taxon>Eukaryota</taxon>
        <taxon>Viridiplantae</taxon>
        <taxon>Streptophyta</taxon>
        <taxon>Embryophyta</taxon>
        <taxon>Tracheophyta</taxon>
        <taxon>Spermatophyta</taxon>
        <taxon>Magnoliopsida</taxon>
        <taxon>eudicotyledons</taxon>
        <taxon>Gunneridae</taxon>
        <taxon>Pentapetalae</taxon>
        <taxon>asterids</taxon>
        <taxon>lamiids</taxon>
        <taxon>Lamiales</taxon>
        <taxon>Oleaceae</taxon>
        <taxon>Forsythieae</taxon>
        <taxon>Abeliophyllum</taxon>
    </lineage>
</organism>
<dbReference type="EMBL" id="JBFOLK010000012">
    <property type="protein sequence ID" value="KAL2471565.1"/>
    <property type="molecule type" value="Genomic_DNA"/>
</dbReference>
<evidence type="ECO:0000256" key="1">
    <source>
        <dbReference type="ARBA" id="ARBA00023277"/>
    </source>
</evidence>
<dbReference type="InterPro" id="IPR008811">
    <property type="entry name" value="Glycosyl_hydrolases_36"/>
</dbReference>
<dbReference type="PANTHER" id="PTHR31268:SF10">
    <property type="entry name" value="GALACTINOL--SUCROSE GALACTOSYLTRANSFERASE"/>
    <property type="match status" value="1"/>
</dbReference>
<evidence type="ECO:0000313" key="2">
    <source>
        <dbReference type="EMBL" id="KAL2471565.1"/>
    </source>
</evidence>
<keyword evidence="2" id="KW-0808">Transferase</keyword>
<name>A0ABD1Q609_9LAMI</name>
<protein>
    <submittedName>
        <fullName evidence="2">Galactinol--sucrose galactosyltransferase 2</fullName>
    </submittedName>
</protein>
<dbReference type="PANTHER" id="PTHR31268">
    <property type="match status" value="1"/>
</dbReference>
<dbReference type="AlphaFoldDB" id="A0ABD1Q609"/>
<dbReference type="Proteomes" id="UP001604336">
    <property type="component" value="Unassembled WGS sequence"/>
</dbReference>
<keyword evidence="2" id="KW-0328">Glycosyltransferase</keyword>
<accession>A0ABD1Q609</accession>
<keyword evidence="3" id="KW-1185">Reference proteome</keyword>
<reference evidence="3" key="1">
    <citation type="submission" date="2024-07" db="EMBL/GenBank/DDBJ databases">
        <title>Two chromosome-level genome assemblies of Korean endemic species Abeliophyllum distichum and Forsythia ovata (Oleaceae).</title>
        <authorList>
            <person name="Jang H."/>
        </authorList>
    </citation>
    <scope>NUCLEOTIDE SEQUENCE [LARGE SCALE GENOMIC DNA]</scope>
</reference>
<dbReference type="GO" id="GO:0016757">
    <property type="term" value="F:glycosyltransferase activity"/>
    <property type="evidence" value="ECO:0007669"/>
    <property type="project" value="UniProtKB-KW"/>
</dbReference>